<sequence>MDTPAAPAAEAPVPAAMEEDARVAQEKAVLEAAEGMPNFIVRDQMSVMSVPSTEAPPPPEMRATKSSVVGAAPASATTQDDVGATPQATSYEEAEAAAARELASGVNAVRESRTTQDQAVEEEEEEEKGGGVQLVRDFANHPMMDRVQQALIETLRRELERTDLETREKTHALTMEKRRREDLGVELYGFQQQLAKLQLTLESIHGKAGELEEKRAAEEVKARRAREEHAVLKKALGERLNHVTKNQGELDQITETLRQVEKYNEEMQKEIAITKRATYKAEENVGSLEKAKKDQDLYIDSLEERRKVLGETIAVHEAQLEKQRLASKEAHQMLAETGTEMELIAFEKKQLVQQWKASLVQLARRDEALMAATTSLKSARLEVRDLQIEIDGTRREVLSAAGEHEGLIAACEKHRAEEAALSESVRQLAVECEALGAQYTLLQRSMAHTEEEEAKISAEGKQSGDSIEQLSANIQIVTVERQKIEQKIAAARSAQTTVSKAVKNLQKQSAAVNNVTFEKEIEEANLENELARIRVDALNTEAHNDQLHETLDGMLKKLKDQDTLIARYQQEIRQRNDDIEKKMYRVDRLNRKYEKMTANADPGEHVGPLEATIKNLYKERDGVNAECQSLQAAWLADQTKLVYAAQETQDTLDKNAEISARIRILDEKRLQLLKDSAKRTSQISALQTSNKAMRADVARLNELLGKHAAMEQNLSNDTSVMEMEFQSELRELEAKSLQAEQKVVDARAAKTQLLDDVLDLERQVALWEKKIQLERETQAALDPEAGTSEVKAMEIEIHRMKIRLEGLQREQETMISDMERAISKREAITLRFKGKQRPTQVEHTRASLKKQVAYLRRTIQQTAKDASQLSHDIQTRQRDLQELTAKLASATERYGNLEREAARLQAEINGLLYQKQRRSEMQAARDRTATRYLDLERGIARVVTDADAGAVQGEFANASEQNNKIRSVITGLMSQFDYLMEPLERIMRLADDAIQPVITGVADFALGDD</sequence>
<dbReference type="Proteomes" id="UP001230188">
    <property type="component" value="Unassembled WGS sequence"/>
</dbReference>
<feature type="coiled-coil region" evidence="1">
    <location>
        <begin position="514"/>
        <end position="541"/>
    </location>
</feature>
<evidence type="ECO:0008006" key="5">
    <source>
        <dbReference type="Google" id="ProtNLM"/>
    </source>
</evidence>
<feature type="coiled-coil region" evidence="1">
    <location>
        <begin position="194"/>
        <end position="319"/>
    </location>
</feature>
<feature type="coiled-coil region" evidence="1">
    <location>
        <begin position="683"/>
        <end position="810"/>
    </location>
</feature>
<organism evidence="3 4">
    <name type="scientific">Chrysophaeum taylorii</name>
    <dbReference type="NCBI Taxonomy" id="2483200"/>
    <lineage>
        <taxon>Eukaryota</taxon>
        <taxon>Sar</taxon>
        <taxon>Stramenopiles</taxon>
        <taxon>Ochrophyta</taxon>
        <taxon>Pelagophyceae</taxon>
        <taxon>Pelagomonadales</taxon>
        <taxon>Pelagomonadaceae</taxon>
        <taxon>Chrysophaeum</taxon>
    </lineage>
</organism>
<gene>
    <name evidence="3" type="ORF">CTAYLR_007086</name>
</gene>
<feature type="coiled-coil region" evidence="1">
    <location>
        <begin position="369"/>
        <end position="396"/>
    </location>
</feature>
<keyword evidence="1" id="KW-0175">Coiled coil</keyword>
<feature type="region of interest" description="Disordered" evidence="2">
    <location>
        <begin position="106"/>
        <end position="130"/>
    </location>
</feature>
<protein>
    <recommendedName>
        <fullName evidence="5">Coiled-coil domain-containing protein 40</fullName>
    </recommendedName>
</protein>
<reference evidence="3" key="1">
    <citation type="submission" date="2023-01" db="EMBL/GenBank/DDBJ databases">
        <title>Metagenome sequencing of chrysophaentin producing Chrysophaeum taylorii.</title>
        <authorList>
            <person name="Davison J."/>
            <person name="Bewley C."/>
        </authorList>
    </citation>
    <scope>NUCLEOTIDE SEQUENCE</scope>
    <source>
        <strain evidence="3">NIES-1699</strain>
    </source>
</reference>
<proteinExistence type="predicted"/>
<dbReference type="EMBL" id="JAQMWT010000119">
    <property type="protein sequence ID" value="KAJ8610089.1"/>
    <property type="molecule type" value="Genomic_DNA"/>
</dbReference>
<dbReference type="InterPro" id="IPR037386">
    <property type="entry name" value="CCDC40"/>
</dbReference>
<dbReference type="GO" id="GO:0005737">
    <property type="term" value="C:cytoplasm"/>
    <property type="evidence" value="ECO:0007669"/>
    <property type="project" value="TreeGrafter"/>
</dbReference>
<name>A0AAD7UK98_9STRA</name>
<evidence type="ECO:0000256" key="2">
    <source>
        <dbReference type="SAM" id="MobiDB-lite"/>
    </source>
</evidence>
<dbReference type="AlphaFoldDB" id="A0AAD7UK98"/>
<keyword evidence="4" id="KW-1185">Reference proteome</keyword>
<evidence type="ECO:0000313" key="4">
    <source>
        <dbReference type="Proteomes" id="UP001230188"/>
    </source>
</evidence>
<accession>A0AAD7UK98</accession>
<feature type="coiled-coil region" evidence="1">
    <location>
        <begin position="579"/>
        <end position="633"/>
    </location>
</feature>
<comment type="caution">
    <text evidence="3">The sequence shown here is derived from an EMBL/GenBank/DDBJ whole genome shotgun (WGS) entry which is preliminary data.</text>
</comment>
<dbReference type="GO" id="GO:0035082">
    <property type="term" value="P:axoneme assembly"/>
    <property type="evidence" value="ECO:0007669"/>
    <property type="project" value="InterPro"/>
</dbReference>
<dbReference type="PANTHER" id="PTHR16275:SF8">
    <property type="entry name" value="COILED-COIL DOMAIN-CONTAINING PROTEIN 40"/>
    <property type="match status" value="1"/>
</dbReference>
<feature type="coiled-coil region" evidence="1">
    <location>
        <begin position="866"/>
        <end position="914"/>
    </location>
</feature>
<feature type="region of interest" description="Disordered" evidence="2">
    <location>
        <begin position="49"/>
        <end position="86"/>
    </location>
</feature>
<dbReference type="PANTHER" id="PTHR16275">
    <property type="entry name" value="COILED-COIL DOMAIN-CONTAINING PROTEIN 40"/>
    <property type="match status" value="1"/>
</dbReference>
<feature type="region of interest" description="Disordered" evidence="2">
    <location>
        <begin position="1"/>
        <end position="20"/>
    </location>
</feature>
<evidence type="ECO:0000256" key="1">
    <source>
        <dbReference type="SAM" id="Coils"/>
    </source>
</evidence>
<evidence type="ECO:0000313" key="3">
    <source>
        <dbReference type="EMBL" id="KAJ8610089.1"/>
    </source>
</evidence>
<feature type="compositionally biased region" description="Low complexity" evidence="2">
    <location>
        <begin position="1"/>
        <end position="16"/>
    </location>
</feature>
<feature type="compositionally biased region" description="Polar residues" evidence="2">
    <location>
        <begin position="75"/>
        <end position="86"/>
    </location>
</feature>